<feature type="compositionally biased region" description="Polar residues" evidence="5">
    <location>
        <begin position="731"/>
        <end position="744"/>
    </location>
</feature>
<keyword evidence="2 4" id="KW-0863">Zinc-finger</keyword>
<evidence type="ECO:0000313" key="9">
    <source>
        <dbReference type="EMBL" id="CAK9063534.1"/>
    </source>
</evidence>
<dbReference type="EMBL" id="CAXAMN010021806">
    <property type="protein sequence ID" value="CAK9063534.1"/>
    <property type="molecule type" value="Genomic_DNA"/>
</dbReference>
<dbReference type="Pfam" id="PF13639">
    <property type="entry name" value="zf-RING_2"/>
    <property type="match status" value="1"/>
</dbReference>
<feature type="region of interest" description="Disordered" evidence="5">
    <location>
        <begin position="600"/>
        <end position="619"/>
    </location>
</feature>
<dbReference type="SMART" id="SM00184">
    <property type="entry name" value="RING"/>
    <property type="match status" value="1"/>
</dbReference>
<feature type="region of interest" description="Disordered" evidence="5">
    <location>
        <begin position="854"/>
        <end position="879"/>
    </location>
</feature>
<evidence type="ECO:0000313" key="10">
    <source>
        <dbReference type="Proteomes" id="UP001642484"/>
    </source>
</evidence>
<dbReference type="InterPro" id="IPR001841">
    <property type="entry name" value="Znf_RING"/>
</dbReference>
<feature type="domain" description="RING-type" evidence="7">
    <location>
        <begin position="789"/>
        <end position="836"/>
    </location>
</feature>
<feature type="compositionally biased region" description="Low complexity" evidence="5">
    <location>
        <begin position="956"/>
        <end position="973"/>
    </location>
</feature>
<evidence type="ECO:0000259" key="7">
    <source>
        <dbReference type="PROSITE" id="PS50089"/>
    </source>
</evidence>
<evidence type="ECO:0000256" key="6">
    <source>
        <dbReference type="SAM" id="Phobius"/>
    </source>
</evidence>
<protein>
    <recommendedName>
        <fullName evidence="11">RING-type domain-containing protein</fullName>
    </recommendedName>
</protein>
<feature type="region of interest" description="Disordered" evidence="5">
    <location>
        <begin position="705"/>
        <end position="744"/>
    </location>
</feature>
<comment type="caution">
    <text evidence="9">The sequence shown here is derived from an EMBL/GenBank/DDBJ whole genome shotgun (WGS) entry which is preliminary data.</text>
</comment>
<feature type="compositionally biased region" description="Polar residues" evidence="5">
    <location>
        <begin position="706"/>
        <end position="724"/>
    </location>
</feature>
<keyword evidence="6" id="KW-0472">Membrane</keyword>
<keyword evidence="1" id="KW-0479">Metal-binding</keyword>
<evidence type="ECO:0000256" key="4">
    <source>
        <dbReference type="PROSITE-ProRule" id="PRU00175"/>
    </source>
</evidence>
<feature type="region of interest" description="Disordered" evidence="5">
    <location>
        <begin position="1060"/>
        <end position="1082"/>
    </location>
</feature>
<dbReference type="SUPFAM" id="SSF57850">
    <property type="entry name" value="RING/U-box"/>
    <property type="match status" value="1"/>
</dbReference>
<evidence type="ECO:0000256" key="1">
    <source>
        <dbReference type="ARBA" id="ARBA00022723"/>
    </source>
</evidence>
<dbReference type="PANTHER" id="PTHR45969">
    <property type="entry name" value="RING ZINC FINGER PROTEIN-RELATED"/>
    <property type="match status" value="1"/>
</dbReference>
<feature type="transmembrane region" description="Helical" evidence="6">
    <location>
        <begin position="203"/>
        <end position="223"/>
    </location>
</feature>
<reference evidence="9 10" key="1">
    <citation type="submission" date="2024-02" db="EMBL/GenBank/DDBJ databases">
        <authorList>
            <person name="Chen Y."/>
            <person name="Shah S."/>
            <person name="Dougan E. K."/>
            <person name="Thang M."/>
            <person name="Chan C."/>
        </authorList>
    </citation>
    <scope>NUCLEOTIDE SEQUENCE [LARGE SCALE GENOMIC DNA]</scope>
</reference>
<feature type="domain" description="Integrase catalytic" evidence="8">
    <location>
        <begin position="1443"/>
        <end position="1614"/>
    </location>
</feature>
<gene>
    <name evidence="9" type="ORF">CCMP2556_LOCUS31226</name>
</gene>
<feature type="compositionally biased region" description="Polar residues" evidence="5">
    <location>
        <begin position="570"/>
        <end position="592"/>
    </location>
</feature>
<evidence type="ECO:0000259" key="8">
    <source>
        <dbReference type="PROSITE" id="PS50994"/>
    </source>
</evidence>
<feature type="region of interest" description="Disordered" evidence="5">
    <location>
        <begin position="556"/>
        <end position="592"/>
    </location>
</feature>
<dbReference type="CDD" id="cd16448">
    <property type="entry name" value="RING-H2"/>
    <property type="match status" value="1"/>
</dbReference>
<organism evidence="9 10">
    <name type="scientific">Durusdinium trenchii</name>
    <dbReference type="NCBI Taxonomy" id="1381693"/>
    <lineage>
        <taxon>Eukaryota</taxon>
        <taxon>Sar</taxon>
        <taxon>Alveolata</taxon>
        <taxon>Dinophyceae</taxon>
        <taxon>Suessiales</taxon>
        <taxon>Symbiodiniaceae</taxon>
        <taxon>Durusdinium</taxon>
    </lineage>
</organism>
<evidence type="ECO:0000256" key="2">
    <source>
        <dbReference type="ARBA" id="ARBA00022771"/>
    </source>
</evidence>
<evidence type="ECO:0000256" key="3">
    <source>
        <dbReference type="ARBA" id="ARBA00022833"/>
    </source>
</evidence>
<keyword evidence="10" id="KW-1185">Reference proteome</keyword>
<dbReference type="InterPro" id="IPR013083">
    <property type="entry name" value="Znf_RING/FYVE/PHD"/>
</dbReference>
<feature type="compositionally biased region" description="Acidic residues" evidence="5">
    <location>
        <begin position="1032"/>
        <end position="1043"/>
    </location>
</feature>
<accession>A0ABP0NM59</accession>
<dbReference type="PROSITE" id="PS50089">
    <property type="entry name" value="ZF_RING_2"/>
    <property type="match status" value="1"/>
</dbReference>
<dbReference type="InterPro" id="IPR001584">
    <property type="entry name" value="Integrase_cat-core"/>
</dbReference>
<feature type="compositionally biased region" description="Low complexity" evidence="5">
    <location>
        <begin position="489"/>
        <end position="504"/>
    </location>
</feature>
<dbReference type="SUPFAM" id="SSF53098">
    <property type="entry name" value="Ribonuclease H-like"/>
    <property type="match status" value="1"/>
</dbReference>
<name>A0ABP0NM59_9DINO</name>
<sequence length="2433" mass="269822">MRVSHRHVLADSGALATRKTCTFEVWTLDTSATLTKDVVPVGIGFSNGELATNASSSIALMTAAAVTHSLQLHKECIMCPELQRLFAVAAMITAIHAFSSKATPRVQVTVGRVRYSRRVRADFKNASIGHSRVVFAMLLFAQEVQAFAGPEVGRAVATVSEPPTMSGTEVTQAITRSVQEPASEAKGVSGAPTQAVPTAYSRFVRAIMMIIPSAIVCIILLMYPGNVAQSMRMPPVYDPNDHTQSFRAWSQDLMLWTISNELQPHQQAAMVVAQLRGPAREMARSITPQELYHGGMYNGVHLDPVSYILQGLASRFAPLNDETRLRAAQELLSFHRRSHESIDGLITRFEIVRSRARQEGGGATVSTETAALLLLRVCNCNPEQFQSLTQPFGYRLPNTDDEFTRLCAHIRRLGHIAERQPLNIASTLRQGQGQTQHFHVNDAEQFGASSQDAWQSGWEASGEAGWNHAPGSWNTPDSTNAWAYPVTEGNNSDTDSATSSDSGGQLDTSDFAHMPEHEADQYLFGEYQHAKKRWRRFSGKPVRALRREGSVHFATFEQASAASGPPSEADNASWSNVEPSAPPQQSGDTTSASWTNVHQLTPDQQNDPWNDGQDPWSQGYHEWSQDAVWQPQPMQVGDPWTQWHIDSRQMQHAQSQQFNMVNAALNANSWFMPYDQNRPAAQYEQVQLPIIPQVSAIQEAVRAAEMQQSATSNAREPSSSSSQPPVWFQQPVRTSMPQAPQTPEQVAVATASEVVSIFAEVHAARFAQAERSRPQSRPRNEVRPFSNQCTICQQTFNQGEEILRIECGHMFHSICFSEMMQHSESEGNAVQCPNCRSDAIVVSTWMYAIPAARSEVPTEPPATPSQSRAPLDLPTEEETADRHNAILDLGKKMMHLIPDDREAEYELPEGTESYPLKQDRESSASGSGLQRDTDVPMEDVAAAPSAGPTKMEVDSTPAAKAPEPATEPPAEATRTAEESSHHAAESKPPTAARDDVPQFLPPSRKLHGAPQAARAAAGVEYGPVRRRQERPEEMEEVEVDEESGESRRVRQFKLTEAGVAAAAKAVPKSPPDSPTEPDNAIDKRGCQGQRIVRVGTADGRVTASKREQWPTLAIRIRPIEITRSLEFDRVLEDIKQQHYALVWIDLQMPKIFCGLPRYAEVMARIQTVVMTARRNSVDVFLASNRHDAEGISSEDESDVEVPVGLSQSLSCWIGNGSQTAESPELTGQSYLACDIDEMLSTLEKHPGTPWPWGVEILVRAELRKMKKEQAYPTVATDTSDPKGDPVEESPWRKCKGCLWRLQKFDSRHSRIPGECKHPDVEAIEFKCPGCMKDSLEEPIPAIEDAPRAGRGPDLEQRIRRTFDEGETQTPVPNDWSSFDVGSSLRGIKFSSEDGQRRILRKLHVRWWHISAHRMKAVLHKAGIPKATLDLIDGIVDTCRICRLWTRPIADTVASSRIVTGFNVEVEGDLVFYRYDKMHTILHMVDRGTRWAAAYLLQDKTTSQILQGFDQWLSTFGPPQVLIFDGEQGLKDDEARMYFEIKGITKREAAVGQHTRIVDRRTQVLRDTMRKIQSQMSEEGLRVPITRILSEAVYATNALTTVNGYSPFTAVLGRVPPIMPDAIAVSDDSAGAPSSAHTHRLREIAIQAIVEGTARERMKRALHTPTRVSGEELELKVGEAVEYFRPPEGKESSGWRGPATVVDLTSRLEHGRIGIRTRADNVIACRVQDVRRCLAYWASPSIINKNSNHAQQIAQEAIDQFKKGTVITLGQIRNQKGEWCMSNTTKQHQGLFAAIMHVAKNVFNITNIVAARCGLGVKQIPAKEEYTGSLTIHWTAPGTKALQFFQSQSTNVSFSGLAGSEWVNTRFIQCLQAPDTEEWLIGSHRGHADVAAMDVDTNDSTSNTTPRSMSVGGPLSTIPEGSNEGGSEDALVSFQELNQVFGVQDSHPAIQELAEAFVCFNEHKDTQELPDLEASKTNLASLQAAAEADVPEWYEVEAETQKSFLAEEAFADSLQDALRDSNPSIDEDERGSYVALEAYGNMCKVIEGLPRLPGPHEHVELRIYQTHTRKAVIDRSDDLLTKEEEVTHAPELVQAILDELKVWQGYQCFERQPRHQAHNVIDVKWVYKWKIKGGKRFIRARLCIRGFKDTGADDDVNTSPTATRLSQRLLVSETVVRGWILGSTDIPKAFLQGVTYAELAQETGRPERQVSFELCGQPQNPRKLVYRKMEYPTSLVVYSDSGFQAKSDSGLSVRGMLAVRMTTSDVNQLYKGASTPVDLKCHVIECASKSQRHVTRSTFASELFASTDAVDATTLTRLALHELHQNSLSESEARNILTGDTRSPIDLHIVLDAMSVTSAIVAPTLKVPAENSLVVHLRWYRQQLQRGILKLAWADTRDMIADGMTKGSVSREALEKAMEGFIACHRQFKAQQLA</sequence>
<keyword evidence="6" id="KW-0812">Transmembrane</keyword>
<dbReference type="InterPro" id="IPR012337">
    <property type="entry name" value="RNaseH-like_sf"/>
</dbReference>
<feature type="compositionally biased region" description="Polar residues" evidence="5">
    <location>
        <begin position="472"/>
        <end position="481"/>
    </location>
</feature>
<evidence type="ECO:0008006" key="11">
    <source>
        <dbReference type="Google" id="ProtNLM"/>
    </source>
</evidence>
<dbReference type="Proteomes" id="UP001642484">
    <property type="component" value="Unassembled WGS sequence"/>
</dbReference>
<dbReference type="PROSITE" id="PS50994">
    <property type="entry name" value="INTEGRASE"/>
    <property type="match status" value="1"/>
</dbReference>
<dbReference type="Gene3D" id="3.30.420.10">
    <property type="entry name" value="Ribonuclease H-like superfamily/Ribonuclease H"/>
    <property type="match status" value="1"/>
</dbReference>
<feature type="compositionally biased region" description="Basic and acidic residues" evidence="5">
    <location>
        <begin position="974"/>
        <end position="985"/>
    </location>
</feature>
<dbReference type="Gene3D" id="3.30.40.10">
    <property type="entry name" value="Zinc/RING finger domain, C3HC4 (zinc finger)"/>
    <property type="match status" value="1"/>
</dbReference>
<dbReference type="InterPro" id="IPR036397">
    <property type="entry name" value="RNaseH_sf"/>
</dbReference>
<proteinExistence type="predicted"/>
<keyword evidence="6" id="KW-1133">Transmembrane helix</keyword>
<feature type="region of interest" description="Disordered" evidence="5">
    <location>
        <begin position="461"/>
        <end position="510"/>
    </location>
</feature>
<keyword evidence="3" id="KW-0862">Zinc</keyword>
<evidence type="ECO:0000256" key="5">
    <source>
        <dbReference type="SAM" id="MobiDB-lite"/>
    </source>
</evidence>
<feature type="region of interest" description="Disordered" evidence="5">
    <location>
        <begin position="908"/>
        <end position="1048"/>
    </location>
</feature>